<evidence type="ECO:0000256" key="1">
    <source>
        <dbReference type="ARBA" id="ARBA00010617"/>
    </source>
</evidence>
<dbReference type="Gene3D" id="1.10.630.10">
    <property type="entry name" value="Cytochrome P450"/>
    <property type="match status" value="1"/>
</dbReference>
<dbReference type="GO" id="GO:0016705">
    <property type="term" value="F:oxidoreductase activity, acting on paired donors, with incorporation or reduction of molecular oxygen"/>
    <property type="evidence" value="ECO:0007669"/>
    <property type="project" value="InterPro"/>
</dbReference>
<evidence type="ECO:0000313" key="6">
    <source>
        <dbReference type="EMBL" id="CAI6285269.1"/>
    </source>
</evidence>
<dbReference type="SUPFAM" id="SSF48264">
    <property type="entry name" value="Cytochrome P450"/>
    <property type="match status" value="1"/>
</dbReference>
<keyword evidence="3" id="KW-0479">Metal-binding</keyword>
<evidence type="ECO:0000256" key="5">
    <source>
        <dbReference type="SAM" id="Phobius"/>
    </source>
</evidence>
<dbReference type="OrthoDB" id="1470350at2759"/>
<dbReference type="InterPro" id="IPR036396">
    <property type="entry name" value="Cyt_P450_sf"/>
</dbReference>
<evidence type="ECO:0008006" key="8">
    <source>
        <dbReference type="Google" id="ProtNLM"/>
    </source>
</evidence>
<dbReference type="PANTHER" id="PTHR24304">
    <property type="entry name" value="CYTOCHROME P450 FAMILY 7"/>
    <property type="match status" value="1"/>
</dbReference>
<proteinExistence type="inferred from homology"/>
<evidence type="ECO:0000313" key="7">
    <source>
        <dbReference type="Proteomes" id="UP001152607"/>
    </source>
</evidence>
<dbReference type="AlphaFoldDB" id="A0A9W4XI01"/>
<gene>
    <name evidence="6" type="ORF">PDIGIT_LOCUS2274</name>
</gene>
<accession>A0A9W4XI01</accession>
<dbReference type="Proteomes" id="UP001152607">
    <property type="component" value="Unassembled WGS sequence"/>
</dbReference>
<comment type="caution">
    <text evidence="6">The sequence shown here is derived from an EMBL/GenBank/DDBJ whole genome shotgun (WGS) entry which is preliminary data.</text>
</comment>
<comment type="similarity">
    <text evidence="1">Belongs to the cytochrome P450 family.</text>
</comment>
<name>A0A9W4XI01_9PLEO</name>
<dbReference type="EMBL" id="CAOQHR010000001">
    <property type="protein sequence ID" value="CAI6285269.1"/>
    <property type="molecule type" value="Genomic_DNA"/>
</dbReference>
<evidence type="ECO:0000256" key="3">
    <source>
        <dbReference type="ARBA" id="ARBA00022723"/>
    </source>
</evidence>
<evidence type="ECO:0000256" key="4">
    <source>
        <dbReference type="ARBA" id="ARBA00023004"/>
    </source>
</evidence>
<dbReference type="GO" id="GO:0008395">
    <property type="term" value="F:steroid hydroxylase activity"/>
    <property type="evidence" value="ECO:0007669"/>
    <property type="project" value="TreeGrafter"/>
</dbReference>
<protein>
    <recommendedName>
        <fullName evidence="8">Cytochrome P450</fullName>
    </recommendedName>
</protein>
<keyword evidence="2" id="KW-0349">Heme</keyword>
<keyword evidence="5" id="KW-0812">Transmembrane</keyword>
<organism evidence="6 7">
    <name type="scientific">Periconia digitata</name>
    <dbReference type="NCBI Taxonomy" id="1303443"/>
    <lineage>
        <taxon>Eukaryota</taxon>
        <taxon>Fungi</taxon>
        <taxon>Dikarya</taxon>
        <taxon>Ascomycota</taxon>
        <taxon>Pezizomycotina</taxon>
        <taxon>Dothideomycetes</taxon>
        <taxon>Pleosporomycetidae</taxon>
        <taxon>Pleosporales</taxon>
        <taxon>Massarineae</taxon>
        <taxon>Periconiaceae</taxon>
        <taxon>Periconia</taxon>
    </lineage>
</organism>
<dbReference type="GO" id="GO:0020037">
    <property type="term" value="F:heme binding"/>
    <property type="evidence" value="ECO:0007669"/>
    <property type="project" value="InterPro"/>
</dbReference>
<keyword evidence="5" id="KW-1133">Transmembrane helix</keyword>
<sequence>MDLTLHSLAIRLVFTALSLLLSWRFWRFSIRPRLNPDEPKELPSWIPFIGHAFSFFSSFNGAINKGKVYFAPSREPFAVTVAGQTIYVATSADDIGYVWKNSKSISLDPITMDMYILGGLSEKSRRVMFEKHASARYNSGNGRPLTPTEKVIDLHHQQLHKGPRLDDLMENKTIPSIFKALDSWVTDHRSDRAQESMLISLHDLCVHLFIAEETDAYFDPALLKNSPKLVNAFLDWEYCSWKFLFNLPNVFARDMVKTKKTITDAFADYYRQPKNEREESIYFVDALESMLREVGLTEDEMGHFTLLHYWAIVGNLYKLVFWLVAHLSQDQKLLGEIRKEVLPAVQTETGKIDETHLDEKCPKLESLVNETLRYTVTSSLARVILEPTVEEEQETGTR</sequence>
<reference evidence="6" key="1">
    <citation type="submission" date="2023-01" db="EMBL/GenBank/DDBJ databases">
        <authorList>
            <person name="Van Ghelder C."/>
            <person name="Rancurel C."/>
        </authorList>
    </citation>
    <scope>NUCLEOTIDE SEQUENCE</scope>
    <source>
        <strain evidence="6">CNCM I-4278</strain>
    </source>
</reference>
<dbReference type="InterPro" id="IPR050529">
    <property type="entry name" value="CYP450_sterol_14alpha_dmase"/>
</dbReference>
<dbReference type="GO" id="GO:0005506">
    <property type="term" value="F:iron ion binding"/>
    <property type="evidence" value="ECO:0007669"/>
    <property type="project" value="InterPro"/>
</dbReference>
<keyword evidence="7" id="KW-1185">Reference proteome</keyword>
<evidence type="ECO:0000256" key="2">
    <source>
        <dbReference type="ARBA" id="ARBA00022617"/>
    </source>
</evidence>
<dbReference type="PANTHER" id="PTHR24304:SF2">
    <property type="entry name" value="24-HYDROXYCHOLESTEROL 7-ALPHA-HYDROXYLASE"/>
    <property type="match status" value="1"/>
</dbReference>
<feature type="transmembrane region" description="Helical" evidence="5">
    <location>
        <begin position="6"/>
        <end position="26"/>
    </location>
</feature>
<keyword evidence="5" id="KW-0472">Membrane</keyword>
<keyword evidence="4" id="KW-0408">Iron</keyword>